<dbReference type="GO" id="GO:0009102">
    <property type="term" value="P:biotin biosynthetic process"/>
    <property type="evidence" value="ECO:0007669"/>
    <property type="project" value="UniProtKB-UniPathway"/>
</dbReference>
<reference evidence="16 17" key="1">
    <citation type="journal article" date="2020" name="ISME J.">
        <title>Uncovering the hidden diversity of litter-decomposition mechanisms in mushroom-forming fungi.</title>
        <authorList>
            <person name="Floudas D."/>
            <person name="Bentzer J."/>
            <person name="Ahren D."/>
            <person name="Johansson T."/>
            <person name="Persson P."/>
            <person name="Tunlid A."/>
        </authorList>
    </citation>
    <scope>NUCLEOTIDE SEQUENCE [LARGE SCALE GENOMIC DNA]</scope>
    <source>
        <strain evidence="16 17">CBS 291.85</strain>
    </source>
</reference>
<gene>
    <name evidence="16" type="ORF">D9758_000474</name>
</gene>
<evidence type="ECO:0000256" key="14">
    <source>
        <dbReference type="SAM" id="MobiDB-lite"/>
    </source>
</evidence>
<dbReference type="GO" id="GO:0051537">
    <property type="term" value="F:2 iron, 2 sulfur cluster binding"/>
    <property type="evidence" value="ECO:0007669"/>
    <property type="project" value="UniProtKB-KW"/>
</dbReference>
<evidence type="ECO:0000313" key="17">
    <source>
        <dbReference type="Proteomes" id="UP000559256"/>
    </source>
</evidence>
<dbReference type="Gene3D" id="3.20.20.70">
    <property type="entry name" value="Aldolase class I"/>
    <property type="match status" value="1"/>
</dbReference>
<dbReference type="GO" id="GO:0051539">
    <property type="term" value="F:4 iron, 4 sulfur cluster binding"/>
    <property type="evidence" value="ECO:0007669"/>
    <property type="project" value="UniProtKB-KW"/>
</dbReference>
<comment type="similarity">
    <text evidence="3">Belongs to the radical SAM superfamily. Biotin synthase family.</text>
</comment>
<keyword evidence="8" id="KW-0001">2Fe-2S</keyword>
<dbReference type="PROSITE" id="PS51918">
    <property type="entry name" value="RADICAL_SAM"/>
    <property type="match status" value="1"/>
</dbReference>
<dbReference type="PANTHER" id="PTHR22976">
    <property type="entry name" value="BIOTIN SYNTHASE"/>
    <property type="match status" value="1"/>
</dbReference>
<dbReference type="SMART" id="SM00876">
    <property type="entry name" value="BATS"/>
    <property type="match status" value="1"/>
</dbReference>
<dbReference type="Proteomes" id="UP000559256">
    <property type="component" value="Unassembled WGS sequence"/>
</dbReference>
<name>A0A8H5H1S3_9AGAR</name>
<dbReference type="Gene3D" id="2.160.10.10">
    <property type="entry name" value="Hexapeptide repeat proteins"/>
    <property type="match status" value="1"/>
</dbReference>
<keyword evidence="12" id="KW-0411">Iron-sulfur</keyword>
<dbReference type="OrthoDB" id="2414104at2759"/>
<dbReference type="NCBIfam" id="TIGR00433">
    <property type="entry name" value="bioB"/>
    <property type="match status" value="1"/>
</dbReference>
<dbReference type="AlphaFoldDB" id="A0A8H5H1S3"/>
<keyword evidence="5" id="KW-0004">4Fe-4S</keyword>
<proteinExistence type="inferred from homology"/>
<evidence type="ECO:0000256" key="1">
    <source>
        <dbReference type="ARBA" id="ARBA00001966"/>
    </source>
</evidence>
<feature type="domain" description="Radical SAM core" evidence="15">
    <location>
        <begin position="70"/>
        <end position="299"/>
    </location>
</feature>
<evidence type="ECO:0000256" key="3">
    <source>
        <dbReference type="ARBA" id="ARBA00010765"/>
    </source>
</evidence>
<evidence type="ECO:0000256" key="12">
    <source>
        <dbReference type="ARBA" id="ARBA00023014"/>
    </source>
</evidence>
<evidence type="ECO:0000256" key="5">
    <source>
        <dbReference type="ARBA" id="ARBA00022485"/>
    </source>
</evidence>
<dbReference type="SFLD" id="SFLDF00272">
    <property type="entry name" value="biotin_synthase"/>
    <property type="match status" value="1"/>
</dbReference>
<dbReference type="FunFam" id="3.20.20.70:FF:000011">
    <property type="entry name" value="Biotin synthase"/>
    <property type="match status" value="1"/>
</dbReference>
<evidence type="ECO:0000256" key="9">
    <source>
        <dbReference type="ARBA" id="ARBA00022723"/>
    </source>
</evidence>
<dbReference type="Pfam" id="PF06968">
    <property type="entry name" value="BATS"/>
    <property type="match status" value="1"/>
</dbReference>
<feature type="region of interest" description="Disordered" evidence="14">
    <location>
        <begin position="473"/>
        <end position="497"/>
    </location>
</feature>
<dbReference type="InterPro" id="IPR058240">
    <property type="entry name" value="rSAM_sf"/>
</dbReference>
<dbReference type="InterPro" id="IPR007197">
    <property type="entry name" value="rSAM"/>
</dbReference>
<dbReference type="GO" id="GO:0005739">
    <property type="term" value="C:mitochondrion"/>
    <property type="evidence" value="ECO:0007669"/>
    <property type="project" value="TreeGrafter"/>
</dbReference>
<dbReference type="EMBL" id="JAACJM010000001">
    <property type="protein sequence ID" value="KAF5375162.1"/>
    <property type="molecule type" value="Genomic_DNA"/>
</dbReference>
<evidence type="ECO:0000313" key="16">
    <source>
        <dbReference type="EMBL" id="KAF5375162.1"/>
    </source>
</evidence>
<protein>
    <recommendedName>
        <fullName evidence="4">biotin synthase</fullName>
        <ecNumber evidence="4">2.8.1.6</ecNumber>
    </recommendedName>
</protein>
<dbReference type="SFLD" id="SFLDS00029">
    <property type="entry name" value="Radical_SAM"/>
    <property type="match status" value="1"/>
</dbReference>
<dbReference type="SFLD" id="SFLDG01278">
    <property type="entry name" value="biotin_synthase_like"/>
    <property type="match status" value="1"/>
</dbReference>
<dbReference type="PANTHER" id="PTHR22976:SF2">
    <property type="entry name" value="BIOTIN SYNTHASE, MITOCHONDRIAL"/>
    <property type="match status" value="1"/>
</dbReference>
<keyword evidence="7" id="KW-0949">S-adenosyl-L-methionine</keyword>
<dbReference type="SUPFAM" id="SSF51161">
    <property type="entry name" value="Trimeric LpxA-like enzymes"/>
    <property type="match status" value="1"/>
</dbReference>
<accession>A0A8H5H1S3</accession>
<dbReference type="InterPro" id="IPR011004">
    <property type="entry name" value="Trimer_LpxA-like_sf"/>
</dbReference>
<evidence type="ECO:0000256" key="13">
    <source>
        <dbReference type="ARBA" id="ARBA00034078"/>
    </source>
</evidence>
<dbReference type="InterPro" id="IPR010722">
    <property type="entry name" value="BATS_dom"/>
</dbReference>
<dbReference type="GO" id="GO:0046872">
    <property type="term" value="F:metal ion binding"/>
    <property type="evidence" value="ECO:0007669"/>
    <property type="project" value="UniProtKB-KW"/>
</dbReference>
<feature type="region of interest" description="Disordered" evidence="14">
    <location>
        <begin position="416"/>
        <end position="442"/>
    </location>
</feature>
<keyword evidence="17" id="KW-1185">Reference proteome</keyword>
<dbReference type="UniPathway" id="UPA00078">
    <property type="reaction ID" value="UER00162"/>
</dbReference>
<dbReference type="InterPro" id="IPR006638">
    <property type="entry name" value="Elp3/MiaA/NifB-like_rSAM"/>
</dbReference>
<organism evidence="16 17">
    <name type="scientific">Tetrapyrgos nigripes</name>
    <dbReference type="NCBI Taxonomy" id="182062"/>
    <lineage>
        <taxon>Eukaryota</taxon>
        <taxon>Fungi</taxon>
        <taxon>Dikarya</taxon>
        <taxon>Basidiomycota</taxon>
        <taxon>Agaricomycotina</taxon>
        <taxon>Agaricomycetes</taxon>
        <taxon>Agaricomycetidae</taxon>
        <taxon>Agaricales</taxon>
        <taxon>Marasmiineae</taxon>
        <taxon>Marasmiaceae</taxon>
        <taxon>Tetrapyrgos</taxon>
    </lineage>
</organism>
<keyword evidence="10" id="KW-0093">Biotin biosynthesis</keyword>
<comment type="cofactor">
    <cofactor evidence="1">
        <name>[4Fe-4S] cluster</name>
        <dbReference type="ChEBI" id="CHEBI:49883"/>
    </cofactor>
</comment>
<dbReference type="InterPro" id="IPR002684">
    <property type="entry name" value="Biotin_synth/BioAB"/>
</dbReference>
<comment type="cofactor">
    <cofactor evidence="13">
        <name>[2Fe-2S] cluster</name>
        <dbReference type="ChEBI" id="CHEBI:190135"/>
    </cofactor>
</comment>
<keyword evidence="9" id="KW-0479">Metal-binding</keyword>
<evidence type="ECO:0000256" key="7">
    <source>
        <dbReference type="ARBA" id="ARBA00022691"/>
    </source>
</evidence>
<dbReference type="HAMAP" id="MF_01694">
    <property type="entry name" value="BioB"/>
    <property type="match status" value="1"/>
</dbReference>
<evidence type="ECO:0000256" key="11">
    <source>
        <dbReference type="ARBA" id="ARBA00023004"/>
    </source>
</evidence>
<evidence type="ECO:0000256" key="8">
    <source>
        <dbReference type="ARBA" id="ARBA00022714"/>
    </source>
</evidence>
<sequence length="906" mass="102527">MFRLVATSSKITRVSRRTLATVTTSPEIVSSSSVTRHDWSKHEIEKIFNTPLLDLVFRAASVHRQHQDASKIQLCTLMNIKTGGCSEDCSYCSQSSRYSTPTQASRLVDIEPVLEAARKAKENGSTRFCMGAAWRDLAGRKRGFERILTMVKEVRGMGMEVCTTLGMLSPEQAKQLKEAGLTAYNHNLDTSREFYPQVITTRSYDERLGTIEAVRDAGISVCSGGILGLGESDADRIGLIWEVSNMPEHPESFPVNALVPIPGTPLEKNEPVKYHTLIRTIATARIILPKTIIRLAAGRNTLAESEQAMCFMAGANAVFTGEQMLTTPCSPWDEDKAMMNRWGLQGMRSFESEQVALKETMSVSHSSEDILPEEKQATQPEQALRHYKRGRTALPEENREEIAHLPLSDHNSWYYPSHSHQSEDEDTEMVSHRGNWGKKSCREARWARHGKSTSWGPAMDDWEAEERSRKRIKLLLPQERRSPSPPTLPHLTRSPSPPFVAPYPQPVVQHVTYSSFVMDKAVTHTFRSGLLDELEDATNKLIEGEATMKRALGRLWQAMSQDPENSVGDVVTKREDDDMEATEKEKRIGRAPDLTPSVHKHFLFSYSSNQSAYAEQSHFSHPDSQKANLERSMAVLRELQDDGREYVERLEEIREGLGDVRAHRDGIWDMSFLVRILYIEYASLVRERTAPKAEEKLEAEIQLFFKPSFGPSSVDKQNFLRLAFALIKFRPRRTLAVDLLNPSLEHEKRQHKLKRLVQSPNSYFMDVKCPAGPIVIGSGCIIEESAIIVNRRKEVMRIGDDNLFEIGSRIESPSIGSFNTFSTKCRVHHTVRISSFCVIGAGCLLVPAEDETLDDYTVVYGSHAERRKWSGRGKVQEADLRRKHAEYLREMLPKFNRLRRGEGGRE</sequence>
<comment type="pathway">
    <text evidence="2">Cofactor biosynthesis; biotin biosynthesis; biotin from 7,8-diaminononanoate: step 2/2.</text>
</comment>
<dbReference type="InterPro" id="IPR024177">
    <property type="entry name" value="Biotin_synthase"/>
</dbReference>
<dbReference type="SUPFAM" id="SSF102114">
    <property type="entry name" value="Radical SAM enzymes"/>
    <property type="match status" value="1"/>
</dbReference>
<comment type="caution">
    <text evidence="16">The sequence shown here is derived from an EMBL/GenBank/DDBJ whole genome shotgun (WGS) entry which is preliminary data.</text>
</comment>
<evidence type="ECO:0000256" key="6">
    <source>
        <dbReference type="ARBA" id="ARBA00022679"/>
    </source>
</evidence>
<evidence type="ECO:0000256" key="2">
    <source>
        <dbReference type="ARBA" id="ARBA00004942"/>
    </source>
</evidence>
<evidence type="ECO:0000256" key="10">
    <source>
        <dbReference type="ARBA" id="ARBA00022756"/>
    </source>
</evidence>
<dbReference type="CDD" id="cd01335">
    <property type="entry name" value="Radical_SAM"/>
    <property type="match status" value="1"/>
</dbReference>
<dbReference type="EC" id="2.8.1.6" evidence="4"/>
<dbReference type="Pfam" id="PF04055">
    <property type="entry name" value="Radical_SAM"/>
    <property type="match status" value="1"/>
</dbReference>
<dbReference type="GO" id="GO:0004076">
    <property type="term" value="F:biotin synthase activity"/>
    <property type="evidence" value="ECO:0007669"/>
    <property type="project" value="UniProtKB-EC"/>
</dbReference>
<keyword evidence="11" id="KW-0408">Iron</keyword>
<keyword evidence="6" id="KW-0808">Transferase</keyword>
<dbReference type="SMART" id="SM00729">
    <property type="entry name" value="Elp3"/>
    <property type="match status" value="1"/>
</dbReference>
<evidence type="ECO:0000259" key="15">
    <source>
        <dbReference type="PROSITE" id="PS51918"/>
    </source>
</evidence>
<dbReference type="InterPro" id="IPR013785">
    <property type="entry name" value="Aldolase_TIM"/>
</dbReference>
<dbReference type="SFLD" id="SFLDG01060">
    <property type="entry name" value="BATS_domain_containing"/>
    <property type="match status" value="1"/>
</dbReference>
<evidence type="ECO:0000256" key="4">
    <source>
        <dbReference type="ARBA" id="ARBA00012236"/>
    </source>
</evidence>